<protein>
    <submittedName>
        <fullName evidence="1">Uncharacterized protein</fullName>
    </submittedName>
</protein>
<evidence type="ECO:0000313" key="1">
    <source>
        <dbReference type="EMBL" id="QHT28561.1"/>
    </source>
</evidence>
<organism evidence="1">
    <name type="scientific">viral metagenome</name>
    <dbReference type="NCBI Taxonomy" id="1070528"/>
    <lineage>
        <taxon>unclassified sequences</taxon>
        <taxon>metagenomes</taxon>
        <taxon>organismal metagenomes</taxon>
    </lineage>
</organism>
<reference evidence="1" key="1">
    <citation type="journal article" date="2020" name="Nature">
        <title>Giant virus diversity and host interactions through global metagenomics.</title>
        <authorList>
            <person name="Schulz F."/>
            <person name="Roux S."/>
            <person name="Paez-Espino D."/>
            <person name="Jungbluth S."/>
            <person name="Walsh D.A."/>
            <person name="Denef V.J."/>
            <person name="McMahon K.D."/>
            <person name="Konstantinidis K.T."/>
            <person name="Eloe-Fadrosh E.A."/>
            <person name="Kyrpides N.C."/>
            <person name="Woyke T."/>
        </authorList>
    </citation>
    <scope>NUCLEOTIDE SEQUENCE</scope>
    <source>
        <strain evidence="1">GVMAG-M-3300001351-8</strain>
    </source>
</reference>
<proteinExistence type="predicted"/>
<accession>A0A6C0EIS7</accession>
<name>A0A6C0EIS7_9ZZZZ</name>
<sequence length="68" mass="7695">MENILLSNEGRIIISILWGLGLATLFRKVCVGRSCIVIKAPNIKTIQKNIYDFEGKCYKFNSTITKCN</sequence>
<dbReference type="AlphaFoldDB" id="A0A6C0EIS7"/>
<dbReference type="EMBL" id="MN738863">
    <property type="protein sequence ID" value="QHT28561.1"/>
    <property type="molecule type" value="Genomic_DNA"/>
</dbReference>